<evidence type="ECO:0000256" key="1">
    <source>
        <dbReference type="SAM" id="SignalP"/>
    </source>
</evidence>
<dbReference type="EMBL" id="CP046566">
    <property type="protein sequence ID" value="QGW27343.1"/>
    <property type="molecule type" value="Genomic_DNA"/>
</dbReference>
<dbReference type="InterPro" id="IPR036866">
    <property type="entry name" value="RibonucZ/Hydroxyglut_hydro"/>
</dbReference>
<dbReference type="KEGG" id="fls:GLV81_03785"/>
<dbReference type="RefSeq" id="WP_157477019.1">
    <property type="nucleotide sequence ID" value="NZ_CP046566.1"/>
</dbReference>
<keyword evidence="4" id="KW-1185">Reference proteome</keyword>
<organism evidence="3 4">
    <name type="scientific">Phnomibacter ginsenosidimutans</name>
    <dbReference type="NCBI Taxonomy" id="2676868"/>
    <lineage>
        <taxon>Bacteria</taxon>
        <taxon>Pseudomonadati</taxon>
        <taxon>Bacteroidota</taxon>
        <taxon>Chitinophagia</taxon>
        <taxon>Chitinophagales</taxon>
        <taxon>Chitinophagaceae</taxon>
        <taxon>Phnomibacter</taxon>
    </lineage>
</organism>
<dbReference type="Pfam" id="PF12706">
    <property type="entry name" value="Lactamase_B_2"/>
    <property type="match status" value="1"/>
</dbReference>
<feature type="domain" description="Metallo-beta-lactamase" evidence="2">
    <location>
        <begin position="84"/>
        <end position="275"/>
    </location>
</feature>
<evidence type="ECO:0000313" key="4">
    <source>
        <dbReference type="Proteomes" id="UP000426027"/>
    </source>
</evidence>
<gene>
    <name evidence="3" type="ORF">GLV81_03785</name>
</gene>
<feature type="signal peptide" evidence="1">
    <location>
        <begin position="1"/>
        <end position="23"/>
    </location>
</feature>
<dbReference type="Gene3D" id="3.60.15.10">
    <property type="entry name" value="Ribonuclease Z/Hydroxyacylglutathione hydrolase-like"/>
    <property type="match status" value="1"/>
</dbReference>
<reference evidence="3 4" key="1">
    <citation type="submission" date="2019-11" db="EMBL/GenBank/DDBJ databases">
        <authorList>
            <person name="Im W.T."/>
        </authorList>
    </citation>
    <scope>NUCLEOTIDE SEQUENCE [LARGE SCALE GENOMIC DNA]</scope>
    <source>
        <strain evidence="3 4">SB-02</strain>
    </source>
</reference>
<keyword evidence="1" id="KW-0732">Signal</keyword>
<accession>A0A6I6G783</accession>
<dbReference type="SUPFAM" id="SSF56281">
    <property type="entry name" value="Metallo-hydrolase/oxidoreductase"/>
    <property type="match status" value="1"/>
</dbReference>
<protein>
    <submittedName>
        <fullName evidence="3">Pyrroloquinoline quinone biosynthesis protein PqqB</fullName>
    </submittedName>
</protein>
<dbReference type="Proteomes" id="UP000426027">
    <property type="component" value="Chromosome"/>
</dbReference>
<evidence type="ECO:0000259" key="2">
    <source>
        <dbReference type="Pfam" id="PF12706"/>
    </source>
</evidence>
<dbReference type="AlphaFoldDB" id="A0A6I6G783"/>
<proteinExistence type="predicted"/>
<sequence>MQSFRLKFWACLFVVLANQPTQAQISVRVLGIAQDAGFPQAGCNKACCQQFYAGQLPAAHPVSLAIVDSSAHQYWLVEATANLPQQLHALGGAGAALKLPAGIFLTHAHMGHYAGLLHFGREAMNAQQMPVYAMPRMQDFLTHNGPWSQLLQLQNIVLQSLQHQQQVKLSNQLTIEPLLVPHRDEFSETVGYLLHGTNKKLLFIPDIDKWEKWNCSIDSLIQTVDYALLDATFFDATELPGRNMQEIPHPFVVESMLRFAALPAQEKSKIIFVHFNHTNPLLQPNSSATQKVLQAGFKVATEGIQLNL</sequence>
<evidence type="ECO:0000313" key="3">
    <source>
        <dbReference type="EMBL" id="QGW27343.1"/>
    </source>
</evidence>
<feature type="chain" id="PRO_5026191932" evidence="1">
    <location>
        <begin position="24"/>
        <end position="308"/>
    </location>
</feature>
<name>A0A6I6G783_9BACT</name>
<dbReference type="InterPro" id="IPR001279">
    <property type="entry name" value="Metallo-B-lactamas"/>
</dbReference>